<gene>
    <name evidence="2" type="ORF">GJ699_00385</name>
</gene>
<dbReference type="CDD" id="cd04301">
    <property type="entry name" value="NAT_SF"/>
    <property type="match status" value="1"/>
</dbReference>
<evidence type="ECO:0000313" key="3">
    <source>
        <dbReference type="Proteomes" id="UP000433309"/>
    </source>
</evidence>
<evidence type="ECO:0000313" key="2">
    <source>
        <dbReference type="EMBL" id="MRW88441.1"/>
    </source>
</evidence>
<protein>
    <submittedName>
        <fullName evidence="2">GNAT family N-acetyltransferase</fullName>
    </submittedName>
</protein>
<keyword evidence="2" id="KW-0808">Transferase</keyword>
<dbReference type="InterPro" id="IPR016181">
    <property type="entry name" value="Acyl_CoA_acyltransferase"/>
</dbReference>
<dbReference type="AlphaFoldDB" id="A0A6I2KSK0"/>
<keyword evidence="3" id="KW-1185">Reference proteome</keyword>
<reference evidence="2 3" key="1">
    <citation type="submission" date="2019-11" db="EMBL/GenBank/DDBJ databases">
        <title>Novel species isolated from a subtropical stream in China.</title>
        <authorList>
            <person name="Lu H."/>
        </authorList>
    </citation>
    <scope>NUCLEOTIDE SEQUENCE [LARGE SCALE GENOMIC DNA]</scope>
    <source>
        <strain evidence="2 3">FT80W</strain>
    </source>
</reference>
<dbReference type="InterPro" id="IPR000182">
    <property type="entry name" value="GNAT_dom"/>
</dbReference>
<dbReference type="Gene3D" id="3.40.630.30">
    <property type="match status" value="1"/>
</dbReference>
<dbReference type="EMBL" id="WKJK01000001">
    <property type="protein sequence ID" value="MRW88441.1"/>
    <property type="molecule type" value="Genomic_DNA"/>
</dbReference>
<dbReference type="GO" id="GO:0016747">
    <property type="term" value="F:acyltransferase activity, transferring groups other than amino-acyl groups"/>
    <property type="evidence" value="ECO:0007669"/>
    <property type="project" value="InterPro"/>
</dbReference>
<dbReference type="PROSITE" id="PS51186">
    <property type="entry name" value="GNAT"/>
    <property type="match status" value="1"/>
</dbReference>
<proteinExistence type="predicted"/>
<organism evidence="2 3">
    <name type="scientific">Duganella guangzhouensis</name>
    <dbReference type="NCBI Taxonomy" id="2666084"/>
    <lineage>
        <taxon>Bacteria</taxon>
        <taxon>Pseudomonadati</taxon>
        <taxon>Pseudomonadota</taxon>
        <taxon>Betaproteobacteria</taxon>
        <taxon>Burkholderiales</taxon>
        <taxon>Oxalobacteraceae</taxon>
        <taxon>Telluria group</taxon>
        <taxon>Duganella</taxon>
    </lineage>
</organism>
<dbReference type="Proteomes" id="UP000433309">
    <property type="component" value="Unassembled WGS sequence"/>
</dbReference>
<dbReference type="SUPFAM" id="SSF55729">
    <property type="entry name" value="Acyl-CoA N-acyltransferases (Nat)"/>
    <property type="match status" value="1"/>
</dbReference>
<name>A0A6I2KSK0_9BURK</name>
<dbReference type="Pfam" id="PF00583">
    <property type="entry name" value="Acetyltransf_1"/>
    <property type="match status" value="1"/>
</dbReference>
<dbReference type="RefSeq" id="WP_154372031.1">
    <property type="nucleotide sequence ID" value="NZ_WKJK01000001.1"/>
</dbReference>
<accession>A0A6I2KSK0</accession>
<sequence length="147" mass="16914">MDLDLQFRLLKAIPTTKQLMSYRKDAGLEGSKPRPIAVNERCTVQWVAVELKNKQIGIARLELAPPEFCFMSELMIMSPHRGQGVGHWFIKRIEQLCLNAHIKRLMLVAGDGTDNFYKSQAFITDPLMPRLMRKELNPFQRKVFAPS</sequence>
<comment type="caution">
    <text evidence="2">The sequence shown here is derived from an EMBL/GenBank/DDBJ whole genome shotgun (WGS) entry which is preliminary data.</text>
</comment>
<evidence type="ECO:0000259" key="1">
    <source>
        <dbReference type="PROSITE" id="PS51186"/>
    </source>
</evidence>
<feature type="domain" description="N-acetyltransferase" evidence="1">
    <location>
        <begin position="5"/>
        <end position="137"/>
    </location>
</feature>